<dbReference type="SUPFAM" id="SSF53187">
    <property type="entry name" value="Zn-dependent exopeptidases"/>
    <property type="match status" value="1"/>
</dbReference>
<dbReference type="AlphaFoldDB" id="A0A2C7AAY3"/>
<feature type="binding site" evidence="7">
    <location>
        <position position="105"/>
    </location>
    <ligand>
        <name>Zn(2+)</name>
        <dbReference type="ChEBI" id="CHEBI:29105"/>
        <label>1</label>
    </ligand>
</feature>
<keyword evidence="5 8" id="KW-0378">Hydrolase</keyword>
<dbReference type="GO" id="GO:0016813">
    <property type="term" value="F:hydrolase activity, acting on carbon-nitrogen (but not peptide) bonds, in linear amidines"/>
    <property type="evidence" value="ECO:0007669"/>
    <property type="project" value="InterPro"/>
</dbReference>
<dbReference type="Pfam" id="PF01546">
    <property type="entry name" value="Peptidase_M20"/>
    <property type="match status" value="1"/>
</dbReference>
<dbReference type="Proteomes" id="UP000223527">
    <property type="component" value="Unassembled WGS sequence"/>
</dbReference>
<accession>A0A2C7AAY3</accession>
<dbReference type="NCBIfam" id="TIGR01879">
    <property type="entry name" value="hydantase"/>
    <property type="match status" value="1"/>
</dbReference>
<dbReference type="InterPro" id="IPR036264">
    <property type="entry name" value="Bact_exopeptidase_dim_dom"/>
</dbReference>
<comment type="subunit">
    <text evidence="3">Homodimer.</text>
</comment>
<comment type="cofactor">
    <cofactor evidence="7">
        <name>Zn(2+)</name>
        <dbReference type="ChEBI" id="CHEBI:29105"/>
    </cofactor>
    <text evidence="7">Binds 2 Zn(2+) ions per subunit.</text>
</comment>
<dbReference type="Gene3D" id="3.40.630.10">
    <property type="entry name" value="Zn peptidases"/>
    <property type="match status" value="1"/>
</dbReference>
<comment type="similarity">
    <text evidence="2">Belongs to the peptidase M20 family.</text>
</comment>
<evidence type="ECO:0000256" key="3">
    <source>
        <dbReference type="ARBA" id="ARBA00011738"/>
    </source>
</evidence>
<dbReference type="PIRSF" id="PIRSF001235">
    <property type="entry name" value="Amidase_carbamoylase"/>
    <property type="match status" value="1"/>
</dbReference>
<keyword evidence="7" id="KW-0862">Zinc</keyword>
<evidence type="ECO:0000256" key="4">
    <source>
        <dbReference type="ARBA" id="ARBA00022723"/>
    </source>
</evidence>
<feature type="binding site" evidence="7">
    <location>
        <position position="208"/>
    </location>
    <ligand>
        <name>Zn(2+)</name>
        <dbReference type="ChEBI" id="CHEBI:29105"/>
        <label>1</label>
    </ligand>
</feature>
<evidence type="ECO:0000256" key="1">
    <source>
        <dbReference type="ARBA" id="ARBA00001936"/>
    </source>
</evidence>
<organism evidence="8 9">
    <name type="scientific">Teichococcus rhizosphaerae</name>
    <dbReference type="NCBI Taxonomy" id="1335062"/>
    <lineage>
        <taxon>Bacteria</taxon>
        <taxon>Pseudomonadati</taxon>
        <taxon>Pseudomonadota</taxon>
        <taxon>Alphaproteobacteria</taxon>
        <taxon>Acetobacterales</taxon>
        <taxon>Roseomonadaceae</taxon>
        <taxon>Roseomonas</taxon>
    </lineage>
</organism>
<evidence type="ECO:0000313" key="9">
    <source>
        <dbReference type="Proteomes" id="UP000223527"/>
    </source>
</evidence>
<feature type="binding site" evidence="7">
    <location>
        <position position="140"/>
    </location>
    <ligand>
        <name>Zn(2+)</name>
        <dbReference type="ChEBI" id="CHEBI:29105"/>
        <label>2</label>
    </ligand>
</feature>
<evidence type="ECO:0000256" key="2">
    <source>
        <dbReference type="ARBA" id="ARBA00006153"/>
    </source>
</evidence>
<comment type="caution">
    <text evidence="8">The sequence shown here is derived from an EMBL/GenBank/DDBJ whole genome shotgun (WGS) entry which is preliminary data.</text>
</comment>
<dbReference type="OrthoDB" id="9808195at2"/>
<dbReference type="PANTHER" id="PTHR32494:SF19">
    <property type="entry name" value="ALLANTOATE DEIMINASE-RELATED"/>
    <property type="match status" value="1"/>
</dbReference>
<keyword evidence="9" id="KW-1185">Reference proteome</keyword>
<gene>
    <name evidence="8" type="ORF">CR162_12850</name>
</gene>
<reference evidence="8 9" key="1">
    <citation type="submission" date="2017-10" db="EMBL/GenBank/DDBJ databases">
        <authorList>
            <person name="Banno H."/>
            <person name="Chua N.-H."/>
        </authorList>
    </citation>
    <scope>NUCLEOTIDE SEQUENCE [LARGE SCALE GENOMIC DNA]</scope>
    <source>
        <strain evidence="8 9">YW11</strain>
    </source>
</reference>
<feature type="binding site" evidence="7">
    <location>
        <position position="105"/>
    </location>
    <ligand>
        <name>Zn(2+)</name>
        <dbReference type="ChEBI" id="CHEBI:29105"/>
        <label>2</label>
    </ligand>
</feature>
<dbReference type="InterPro" id="IPR010158">
    <property type="entry name" value="Amidase_Cbmase"/>
</dbReference>
<name>A0A2C7AAY3_9PROT</name>
<dbReference type="Gene3D" id="3.30.70.360">
    <property type="match status" value="1"/>
</dbReference>
<comment type="cofactor">
    <cofactor evidence="1">
        <name>Mn(2+)</name>
        <dbReference type="ChEBI" id="CHEBI:29035"/>
    </cofactor>
</comment>
<keyword evidence="6" id="KW-0464">Manganese</keyword>
<keyword evidence="4 7" id="KW-0479">Metal-binding</keyword>
<evidence type="ECO:0000313" key="8">
    <source>
        <dbReference type="EMBL" id="PHK94565.1"/>
    </source>
</evidence>
<evidence type="ECO:0000256" key="5">
    <source>
        <dbReference type="ARBA" id="ARBA00022801"/>
    </source>
</evidence>
<feature type="binding site" evidence="7">
    <location>
        <position position="405"/>
    </location>
    <ligand>
        <name>Zn(2+)</name>
        <dbReference type="ChEBI" id="CHEBI:29105"/>
        <label>2</label>
    </ligand>
</feature>
<dbReference type="SUPFAM" id="SSF55031">
    <property type="entry name" value="Bacterial exopeptidase dimerisation domain"/>
    <property type="match status" value="1"/>
</dbReference>
<dbReference type="EMBL" id="PDNU01000023">
    <property type="protein sequence ID" value="PHK94565.1"/>
    <property type="molecule type" value="Genomic_DNA"/>
</dbReference>
<dbReference type="PANTHER" id="PTHR32494">
    <property type="entry name" value="ALLANTOATE DEIMINASE-RELATED"/>
    <property type="match status" value="1"/>
</dbReference>
<dbReference type="InterPro" id="IPR002933">
    <property type="entry name" value="Peptidase_M20"/>
</dbReference>
<protein>
    <submittedName>
        <fullName evidence="8">Zn-dependent hydrolase</fullName>
    </submittedName>
</protein>
<dbReference type="GO" id="GO:0046872">
    <property type="term" value="F:metal ion binding"/>
    <property type="evidence" value="ECO:0007669"/>
    <property type="project" value="UniProtKB-KW"/>
</dbReference>
<proteinExistence type="inferred from homology"/>
<sequence>MAGPSAVSEMATRLNLVPDVELAARMFDELRERSRDGEGVTREAYGPGERMAHALARREAEALGLEVSADPVGNLYMTLPGRDRAAPRVLLGSHLDSVPNGGNYDGAAGVLAGLAAVSGLKRAGFTPGRDIVVMATRAEEAGAWFPTSYPGSRGALGRLKPEELQVRRQDSGRTLAEHMREEGFDPDFAARGERVLTPENTAAFLELHIEQGPVLDAERIPVAIVTGIPGSRRLRQGRVLGEYNHSGGTPRRYRRDAAIALAELAVALDEEWALLEARGHTLVVTFCTLATTAEAGFTKIPGEATFMLDVRSVNPASVDAIFAALARKVPEIEARRGVRFDLGAETGSLASPMDAGLRAALARAAEAAGVRHREMASGGGHDAAAFGAAGIPAAMLFVRNQNGSHNPHEAMRMEDFAEACAVVTHWLAEAAG</sequence>
<evidence type="ECO:0000256" key="6">
    <source>
        <dbReference type="ARBA" id="ARBA00023211"/>
    </source>
</evidence>
<evidence type="ECO:0000256" key="7">
    <source>
        <dbReference type="PIRSR" id="PIRSR001235-1"/>
    </source>
</evidence>
<feature type="binding site" evidence="7">
    <location>
        <position position="94"/>
    </location>
    <ligand>
        <name>Zn(2+)</name>
        <dbReference type="ChEBI" id="CHEBI:29105"/>
        <label>1</label>
    </ligand>
</feature>